<proteinExistence type="predicted"/>
<dbReference type="GO" id="GO:0008273">
    <property type="term" value="F:calcium, potassium:sodium antiporter activity"/>
    <property type="evidence" value="ECO:0007669"/>
    <property type="project" value="TreeGrafter"/>
</dbReference>
<feature type="transmembrane region" description="Helical" evidence="5">
    <location>
        <begin position="18"/>
        <end position="39"/>
    </location>
</feature>
<keyword evidence="2 5" id="KW-0812">Transmembrane</keyword>
<organism evidence="7 8">
    <name type="scientific">Candidatus Kerfeldbacteria bacterium CG08_land_8_20_14_0_20_42_7</name>
    <dbReference type="NCBI Taxonomy" id="2014245"/>
    <lineage>
        <taxon>Bacteria</taxon>
        <taxon>Candidatus Kerfeldiibacteriota</taxon>
    </lineage>
</organism>
<dbReference type="Proteomes" id="UP000228711">
    <property type="component" value="Unassembled WGS sequence"/>
</dbReference>
<comment type="caution">
    <text evidence="7">The sequence shown here is derived from an EMBL/GenBank/DDBJ whole genome shotgun (WGS) entry which is preliminary data.</text>
</comment>
<dbReference type="InterPro" id="IPR004837">
    <property type="entry name" value="NaCa_Exmemb"/>
</dbReference>
<evidence type="ECO:0000256" key="1">
    <source>
        <dbReference type="ARBA" id="ARBA00004141"/>
    </source>
</evidence>
<protein>
    <recommendedName>
        <fullName evidence="6">Sodium/calcium exchanger membrane region domain-containing protein</fullName>
    </recommendedName>
</protein>
<evidence type="ECO:0000259" key="6">
    <source>
        <dbReference type="Pfam" id="PF01699"/>
    </source>
</evidence>
<dbReference type="GO" id="GO:0006874">
    <property type="term" value="P:intracellular calcium ion homeostasis"/>
    <property type="evidence" value="ECO:0007669"/>
    <property type="project" value="TreeGrafter"/>
</dbReference>
<dbReference type="PANTHER" id="PTHR10846:SF8">
    <property type="entry name" value="INNER MEMBRANE PROTEIN YRBG"/>
    <property type="match status" value="1"/>
</dbReference>
<dbReference type="PANTHER" id="PTHR10846">
    <property type="entry name" value="SODIUM/POTASSIUM/CALCIUM EXCHANGER"/>
    <property type="match status" value="1"/>
</dbReference>
<name>A0A2H0YU29_9BACT</name>
<gene>
    <name evidence="7" type="ORF">COT25_00055</name>
</gene>
<feature type="transmembrane region" description="Helical" evidence="5">
    <location>
        <begin position="152"/>
        <end position="175"/>
    </location>
</feature>
<dbReference type="EMBL" id="PEXV01000003">
    <property type="protein sequence ID" value="PIS42004.1"/>
    <property type="molecule type" value="Genomic_DNA"/>
</dbReference>
<evidence type="ECO:0000313" key="7">
    <source>
        <dbReference type="EMBL" id="PIS42004.1"/>
    </source>
</evidence>
<evidence type="ECO:0000313" key="8">
    <source>
        <dbReference type="Proteomes" id="UP000228711"/>
    </source>
</evidence>
<feature type="transmembrane region" description="Helical" evidence="5">
    <location>
        <begin position="71"/>
        <end position="89"/>
    </location>
</feature>
<feature type="non-terminal residue" evidence="7">
    <location>
        <position position="1"/>
    </location>
</feature>
<keyword evidence="3 5" id="KW-1133">Transmembrane helix</keyword>
<feature type="domain" description="Sodium/calcium exchanger membrane region" evidence="6">
    <location>
        <begin position="2"/>
        <end position="89"/>
    </location>
</feature>
<feature type="transmembrane region" description="Helical" evidence="5">
    <location>
        <begin position="46"/>
        <end position="65"/>
    </location>
</feature>
<keyword evidence="4 5" id="KW-0472">Membrane</keyword>
<feature type="transmembrane region" description="Helical" evidence="5">
    <location>
        <begin position="245"/>
        <end position="262"/>
    </location>
</feature>
<dbReference type="GO" id="GO:0005886">
    <property type="term" value="C:plasma membrane"/>
    <property type="evidence" value="ECO:0007669"/>
    <property type="project" value="TreeGrafter"/>
</dbReference>
<comment type="subcellular location">
    <subcellularLocation>
        <location evidence="1">Membrane</location>
        <topology evidence="1">Multi-pass membrane protein</topology>
    </subcellularLocation>
</comment>
<dbReference type="AlphaFoldDB" id="A0A2H0YU29"/>
<feature type="transmembrane region" description="Helical" evidence="5">
    <location>
        <begin position="114"/>
        <end position="132"/>
    </location>
</feature>
<evidence type="ECO:0000256" key="3">
    <source>
        <dbReference type="ARBA" id="ARBA00022989"/>
    </source>
</evidence>
<dbReference type="InterPro" id="IPR004481">
    <property type="entry name" value="K/Na/Ca-exchanger"/>
</dbReference>
<evidence type="ECO:0000256" key="2">
    <source>
        <dbReference type="ARBA" id="ARBA00022692"/>
    </source>
</evidence>
<feature type="transmembrane region" description="Helical" evidence="5">
    <location>
        <begin position="187"/>
        <end position="207"/>
    </location>
</feature>
<dbReference type="Pfam" id="PF01699">
    <property type="entry name" value="Na_Ca_ex"/>
    <property type="match status" value="2"/>
</dbReference>
<dbReference type="GO" id="GO:0005262">
    <property type="term" value="F:calcium channel activity"/>
    <property type="evidence" value="ECO:0007669"/>
    <property type="project" value="TreeGrafter"/>
</dbReference>
<sequence length="263" mass="29144">FNIFAAIQGEGEIGLGNILGSNITNFALIFAIATLFIPLKKRDEEAVWAYPALFGVSLFFFLVGLDGTINRFEGVMLIVLFGVWMFLAVKGEHKKRLLERIGDALPEHRNKSQIALTTILFLASIVLLAGGAELLVRSVEHFSVAWNFSPFLLAALLVALGTSLPELATVLVAVFKKRDDIRSGTIFGSNIFNLTLIIGVTSLIHPIEFSQTNFLFFSFLVIVTTMLAAPIIFNFRFQSRLWSSLLLASYAFFLIYITTQLIA</sequence>
<reference evidence="8" key="1">
    <citation type="submission" date="2017-09" db="EMBL/GenBank/DDBJ databases">
        <title>Depth-based differentiation of microbial function through sediment-hosted aquifers and enrichment of novel symbionts in the deep terrestrial subsurface.</title>
        <authorList>
            <person name="Probst A.J."/>
            <person name="Ladd B."/>
            <person name="Jarett J.K."/>
            <person name="Geller-Mcgrath D.E."/>
            <person name="Sieber C.M.K."/>
            <person name="Emerson J.B."/>
            <person name="Anantharaman K."/>
            <person name="Thomas B.C."/>
            <person name="Malmstrom R."/>
            <person name="Stieglmeier M."/>
            <person name="Klingl A."/>
            <person name="Woyke T."/>
            <person name="Ryan C.M."/>
            <person name="Banfield J.F."/>
        </authorList>
    </citation>
    <scope>NUCLEOTIDE SEQUENCE [LARGE SCALE GENOMIC DNA]</scope>
</reference>
<dbReference type="InterPro" id="IPR044880">
    <property type="entry name" value="NCX_ion-bd_dom_sf"/>
</dbReference>
<dbReference type="Gene3D" id="1.20.1420.30">
    <property type="entry name" value="NCX, central ion-binding region"/>
    <property type="match status" value="1"/>
</dbReference>
<evidence type="ECO:0000256" key="4">
    <source>
        <dbReference type="ARBA" id="ARBA00023136"/>
    </source>
</evidence>
<feature type="domain" description="Sodium/calcium exchanger membrane region" evidence="6">
    <location>
        <begin position="118"/>
        <end position="258"/>
    </location>
</feature>
<evidence type="ECO:0000256" key="5">
    <source>
        <dbReference type="SAM" id="Phobius"/>
    </source>
</evidence>
<accession>A0A2H0YU29</accession>
<feature type="transmembrane region" description="Helical" evidence="5">
    <location>
        <begin position="213"/>
        <end position="233"/>
    </location>
</feature>